<evidence type="ECO:0000256" key="1">
    <source>
        <dbReference type="SAM" id="SignalP"/>
    </source>
</evidence>
<organism evidence="2 3">
    <name type="scientific">Halomonas elongata</name>
    <dbReference type="NCBI Taxonomy" id="2746"/>
    <lineage>
        <taxon>Bacteria</taxon>
        <taxon>Pseudomonadati</taxon>
        <taxon>Pseudomonadota</taxon>
        <taxon>Gammaproteobacteria</taxon>
        <taxon>Oceanospirillales</taxon>
        <taxon>Halomonadaceae</taxon>
        <taxon>Halomonas</taxon>
    </lineage>
</organism>
<dbReference type="AlphaFoldDB" id="A0A1B8NY36"/>
<sequence>MATRKRQPTPCRKAHRMGLLGLSLAVMMGLSGCATSKDELMPHGDTTMKELWQGGAASGGESLTQKGLIDARSTLRREVSDGAMVDQRVHYTRTAANEIYNRFARLPNPDIVMYVYPHLAGGEVPVPGYSTVFSLYRQPQYAMPGETARPSVDRAQQRRAAR</sequence>
<evidence type="ECO:0000313" key="2">
    <source>
        <dbReference type="EMBL" id="OBX34912.1"/>
    </source>
</evidence>
<evidence type="ECO:0008006" key="4">
    <source>
        <dbReference type="Google" id="ProtNLM"/>
    </source>
</evidence>
<dbReference type="Proteomes" id="UP000092504">
    <property type="component" value="Unassembled WGS sequence"/>
</dbReference>
<proteinExistence type="predicted"/>
<evidence type="ECO:0000313" key="3">
    <source>
        <dbReference type="Proteomes" id="UP000092504"/>
    </source>
</evidence>
<dbReference type="PATRIC" id="fig|2746.7.peg.4090"/>
<accession>A0A1B8NY36</accession>
<feature type="chain" id="PRO_5008611207" description="TIGR03751 family conjugal transfer lipoprotein" evidence="1">
    <location>
        <begin position="37"/>
        <end position="162"/>
    </location>
</feature>
<gene>
    <name evidence="2" type="ORF">A8U91_03975</name>
</gene>
<dbReference type="EMBL" id="MAJD01000002">
    <property type="protein sequence ID" value="OBX34912.1"/>
    <property type="molecule type" value="Genomic_DNA"/>
</dbReference>
<protein>
    <recommendedName>
        <fullName evidence="4">TIGR03751 family conjugal transfer lipoprotein</fullName>
    </recommendedName>
</protein>
<comment type="caution">
    <text evidence="2">The sequence shown here is derived from an EMBL/GenBank/DDBJ whole genome shotgun (WGS) entry which is preliminary data.</text>
</comment>
<dbReference type="InterPro" id="IPR022262">
    <property type="entry name" value="Lipoprot_put"/>
</dbReference>
<name>A0A1B8NY36_HALEL</name>
<feature type="signal peptide" evidence="1">
    <location>
        <begin position="1"/>
        <end position="36"/>
    </location>
</feature>
<keyword evidence="1" id="KW-0732">Signal</keyword>
<reference evidence="2 3" key="1">
    <citation type="submission" date="2016-06" db="EMBL/GenBank/DDBJ databases">
        <title>Genome sequence of halotolerant plant growth promoting strain of Halomonas elongata HEK1 isolated from salterns of Rann of Kutch, Gujarat, India.</title>
        <authorList>
            <person name="Gaba S."/>
            <person name="Singh R.N."/>
            <person name="Abrol S."/>
            <person name="Kaushik R."/>
            <person name="Saxena A.K."/>
        </authorList>
    </citation>
    <scope>NUCLEOTIDE SEQUENCE [LARGE SCALE GENOMIC DNA]</scope>
    <source>
        <strain evidence="2 3">HEK1</strain>
    </source>
</reference>
<dbReference type="PROSITE" id="PS51257">
    <property type="entry name" value="PROKAR_LIPOPROTEIN"/>
    <property type="match status" value="1"/>
</dbReference>
<dbReference type="NCBIfam" id="TIGR03751">
    <property type="entry name" value="conj_TIGR03751"/>
    <property type="match status" value="1"/>
</dbReference>